<protein>
    <recommendedName>
        <fullName evidence="5">Baseplate protein J-like domain-containing protein</fullName>
    </recommendedName>
</protein>
<sequence length="416" mass="43886">MMLGRGRTSAPANDSGTIQTLQVVLGPFETQDVAKRLAEFGFTSNPPVGSDVLMAFVCGNRDNGVIVATGHQASRPTGLEPGESMQYDVTGKYVYLSVSGIIVEAKGLPFTINDTNTATINASESVELNTPEVVISQTLRVGNGATGSFTTPTGQTVTGSALLDLQYFSSLKARIQASSGCAELQALADEAVASVNANIAAIESQLAFLEPILALLAAPGADLSKLATWIESFITAFLTPYIVPYTTYATQLTEQAAQMALIAAAIAEMAASFEHCTVTIPAVTAPSIPGDWQLSGADLLSGNDLTTAVLISLFTDRLAEASDTIPDGTTNRRGWWGDLDQDYPIGSRLWLLARSKLTQAVANKAQDYCIEALQWMIDDGVAASVTVTAQIIYPKTLIVRPVLNKSDGTKRVANAA</sequence>
<name>A0ABQ0KXM8_MYCCL</name>
<dbReference type="InterPro" id="IPR010877">
    <property type="entry name" value="Phage_Mu_Gp46"/>
</dbReference>
<organism evidence="3 4">
    <name type="scientific">Mycena chlorophos</name>
    <name type="common">Agaric fungus</name>
    <name type="synonym">Agaricus chlorophos</name>
    <dbReference type="NCBI Taxonomy" id="658473"/>
    <lineage>
        <taxon>Eukaryota</taxon>
        <taxon>Fungi</taxon>
        <taxon>Dikarya</taxon>
        <taxon>Basidiomycota</taxon>
        <taxon>Agaricomycotina</taxon>
        <taxon>Agaricomycetes</taxon>
        <taxon>Agaricomycetidae</taxon>
        <taxon>Agaricales</taxon>
        <taxon>Marasmiineae</taxon>
        <taxon>Mycenaceae</taxon>
        <taxon>Mycena</taxon>
    </lineage>
</organism>
<dbReference type="Proteomes" id="UP000815677">
    <property type="component" value="Unassembled WGS sequence"/>
</dbReference>
<dbReference type="Pfam" id="PF18715">
    <property type="entry name" value="Phage_spike"/>
    <property type="match status" value="1"/>
</dbReference>
<evidence type="ECO:0000259" key="1">
    <source>
        <dbReference type="Pfam" id="PF06890"/>
    </source>
</evidence>
<proteinExistence type="predicted"/>
<evidence type="ECO:0008006" key="5">
    <source>
        <dbReference type="Google" id="ProtNLM"/>
    </source>
</evidence>
<evidence type="ECO:0000313" key="3">
    <source>
        <dbReference type="EMBL" id="GAT43694.1"/>
    </source>
</evidence>
<gene>
    <name evidence="3" type="ORF">MCHLO_01364</name>
</gene>
<accession>A0ABQ0KXM8</accession>
<evidence type="ECO:0000313" key="4">
    <source>
        <dbReference type="Proteomes" id="UP000815677"/>
    </source>
</evidence>
<dbReference type="InterPro" id="IPR053861">
    <property type="entry name" value="Phage_Mu_Gp45_N"/>
</dbReference>
<keyword evidence="4" id="KW-1185">Reference proteome</keyword>
<dbReference type="EMBL" id="DF839222">
    <property type="protein sequence ID" value="GAT43694.1"/>
    <property type="molecule type" value="Genomic_DNA"/>
</dbReference>
<dbReference type="InterPro" id="IPR040629">
    <property type="entry name" value="Phage_spike"/>
</dbReference>
<feature type="domain" description="Phage spike trimer" evidence="2">
    <location>
        <begin position="115"/>
        <end position="159"/>
    </location>
</feature>
<reference evidence="3" key="1">
    <citation type="submission" date="2014-09" db="EMBL/GenBank/DDBJ databases">
        <title>Genome sequence of the luminous mushroom Mycena chlorophos for searching fungal bioluminescence genes.</title>
        <authorList>
            <person name="Tanaka Y."/>
            <person name="Kasuga D."/>
            <person name="Oba Y."/>
            <person name="Hase S."/>
            <person name="Sato K."/>
            <person name="Oba Y."/>
            <person name="Sakakibara Y."/>
        </authorList>
    </citation>
    <scope>NUCLEOTIDE SEQUENCE</scope>
</reference>
<feature type="domain" description="Bacteriophage Mu Gp45 N-terminal" evidence="1">
    <location>
        <begin position="12"/>
        <end position="72"/>
    </location>
</feature>
<dbReference type="Pfam" id="PF07409">
    <property type="entry name" value="GP46"/>
    <property type="match status" value="1"/>
</dbReference>
<evidence type="ECO:0000259" key="2">
    <source>
        <dbReference type="Pfam" id="PF18715"/>
    </source>
</evidence>
<dbReference type="Pfam" id="PF06890">
    <property type="entry name" value="Phage_Mu_Gp45"/>
    <property type="match status" value="1"/>
</dbReference>